<dbReference type="InterPro" id="IPR016187">
    <property type="entry name" value="CTDL_fold"/>
</dbReference>
<dbReference type="InterPro" id="IPR034660">
    <property type="entry name" value="DinB/YfiT-like"/>
</dbReference>
<dbReference type="Pfam" id="PF12867">
    <property type="entry name" value="DinB_2"/>
    <property type="match status" value="1"/>
</dbReference>
<reference evidence="7" key="1">
    <citation type="journal article" date="2016" name="Appl. Environ. Microbiol.">
        <title>Functional Metagenomics of a Biostimulated Petroleum-Contaminated Soil Reveals an Extraordinary Diversity of Extradiol Dioxygenases.</title>
        <authorList>
            <person name="Terron-Gonzalez L."/>
            <person name="Martin-Cabello G."/>
            <person name="Ferrer M."/>
            <person name="Santero E."/>
        </authorList>
    </citation>
    <scope>NUCLEOTIDE SEQUENCE</scope>
</reference>
<evidence type="ECO:0000256" key="4">
    <source>
        <dbReference type="SAM" id="MobiDB-lite"/>
    </source>
</evidence>
<evidence type="ECO:0000259" key="6">
    <source>
        <dbReference type="Pfam" id="PF12867"/>
    </source>
</evidence>
<dbReference type="InterPro" id="IPR024775">
    <property type="entry name" value="DinB-like"/>
</dbReference>
<dbReference type="AlphaFoldDB" id="A0A126SYH5"/>
<evidence type="ECO:0000256" key="2">
    <source>
        <dbReference type="ARBA" id="ARBA00023004"/>
    </source>
</evidence>
<dbReference type="InterPro" id="IPR042095">
    <property type="entry name" value="SUMF_sf"/>
</dbReference>
<feature type="region of interest" description="Disordered" evidence="4">
    <location>
        <begin position="1"/>
        <end position="21"/>
    </location>
</feature>
<organism evidence="7">
    <name type="scientific">uncultured bacterium UPO54</name>
    <dbReference type="NCBI Taxonomy" id="1776979"/>
    <lineage>
        <taxon>Bacteria</taxon>
        <taxon>environmental samples</taxon>
    </lineage>
</organism>
<dbReference type="InterPro" id="IPR017806">
    <property type="entry name" value="EgtB"/>
</dbReference>
<evidence type="ECO:0000256" key="3">
    <source>
        <dbReference type="ARBA" id="ARBA00037882"/>
    </source>
</evidence>
<dbReference type="NCBIfam" id="TIGR03440">
    <property type="entry name" value="egtB_TIGR03440"/>
    <property type="match status" value="1"/>
</dbReference>
<dbReference type="Pfam" id="PF03781">
    <property type="entry name" value="FGE-sulfatase"/>
    <property type="match status" value="2"/>
</dbReference>
<dbReference type="Gene3D" id="3.90.1580.10">
    <property type="entry name" value="paralog of FGE (formylglycine-generating enzyme)"/>
    <property type="match status" value="1"/>
</dbReference>
<feature type="domain" description="Sulfatase-modifying factor enzyme-like" evidence="5">
    <location>
        <begin position="193"/>
        <end position="325"/>
    </location>
</feature>
<sequence length="431" mass="47660">MASIAHRSARAAHPEPAEPAGRLSAVRGLTQALCAPLTAEDMVIQSMPDVSPPKWHLAHTSWFFETFLLAPHLPGYRPFHPRYGYLFNSYYNQIGPFHARARRGLLARPTTPEVLAYRAHVDRHLLALLDTLDAAGWARLAPLLELGINHEQQHQELLLMDVKHNFHANPLRPAYREDLPSAAADTAAAVNFLSCDGGMVPIGHGGPGFAFDNETPQHTVFLPAYRLADRLVTCGEYLDFIAAGGYQTPELWLSDGWATVQARGWTAPLYWEQGDEGWQVFTLGGLRALDPAVPVSHLSFYEADAYARFAGRRLPTEFEWEAAAQRIAAPAGGNFLDQDRLEPQPAAAGPGFKQLFGDVWEWTASAYLPYPRYRPAEGAVGEYNGKFMSGQMVLRGGCCLTPADHLRATYRNFFPPDARWACAGLRLAEDA</sequence>
<comment type="pathway">
    <text evidence="3">Amino-acid biosynthesis; ergothioneine biosynthesis.</text>
</comment>
<dbReference type="SUPFAM" id="SSF109854">
    <property type="entry name" value="DinB/YfiT-like putative metalloenzymes"/>
    <property type="match status" value="1"/>
</dbReference>
<evidence type="ECO:0000259" key="5">
    <source>
        <dbReference type="Pfam" id="PF03781"/>
    </source>
</evidence>
<dbReference type="GO" id="GO:0052699">
    <property type="term" value="P:ergothioneine biosynthetic process"/>
    <property type="evidence" value="ECO:0007669"/>
    <property type="project" value="InterPro"/>
</dbReference>
<evidence type="ECO:0008006" key="8">
    <source>
        <dbReference type="Google" id="ProtNLM"/>
    </source>
</evidence>
<keyword evidence="2" id="KW-0408">Iron</keyword>
<dbReference type="EMBL" id="KU144982">
    <property type="protein sequence ID" value="AMK59366.1"/>
    <property type="molecule type" value="Genomic_DNA"/>
</dbReference>
<name>A0A126SYH5_9BACT</name>
<keyword evidence="1" id="KW-0560">Oxidoreductase</keyword>
<evidence type="ECO:0000313" key="7">
    <source>
        <dbReference type="EMBL" id="AMK59366.1"/>
    </source>
</evidence>
<dbReference type="PANTHER" id="PTHR23150:SF36">
    <property type="entry name" value="HERCYNINE OXYGENASE"/>
    <property type="match status" value="1"/>
</dbReference>
<evidence type="ECO:0000256" key="1">
    <source>
        <dbReference type="ARBA" id="ARBA00023002"/>
    </source>
</evidence>
<dbReference type="SUPFAM" id="SSF56436">
    <property type="entry name" value="C-type lectin-like"/>
    <property type="match status" value="1"/>
</dbReference>
<feature type="domain" description="DinB-like" evidence="6">
    <location>
        <begin position="23"/>
        <end position="156"/>
    </location>
</feature>
<accession>A0A126SYH5</accession>
<feature type="domain" description="Sulfatase-modifying factor enzyme-like" evidence="5">
    <location>
        <begin position="350"/>
        <end position="428"/>
    </location>
</feature>
<dbReference type="PANTHER" id="PTHR23150">
    <property type="entry name" value="SULFATASE MODIFYING FACTOR 1, 2"/>
    <property type="match status" value="1"/>
</dbReference>
<protein>
    <recommendedName>
        <fullName evidence="8">Ergothioneine biosynthesis protein EgtB</fullName>
    </recommendedName>
</protein>
<dbReference type="InterPro" id="IPR005532">
    <property type="entry name" value="SUMF_dom"/>
</dbReference>
<dbReference type="InterPro" id="IPR051043">
    <property type="entry name" value="Sulfatase_Mod_Factor_Kinase"/>
</dbReference>
<proteinExistence type="predicted"/>